<comment type="similarity">
    <text evidence="1">Belongs to the bacterial ribosomal protein bL27 family.</text>
</comment>
<evidence type="ECO:0000256" key="4">
    <source>
        <dbReference type="ARBA" id="ARBA00035175"/>
    </source>
</evidence>
<dbReference type="Proteomes" id="UP000178812">
    <property type="component" value="Unassembled WGS sequence"/>
</dbReference>
<name>A0A1F7WR77_9BACT</name>
<dbReference type="PANTHER" id="PTHR15893:SF0">
    <property type="entry name" value="LARGE RIBOSOMAL SUBUNIT PROTEIN BL27M"/>
    <property type="match status" value="1"/>
</dbReference>
<comment type="caution">
    <text evidence="6">The sequence shown here is derived from an EMBL/GenBank/DDBJ whole genome shotgun (WGS) entry which is preliminary data.</text>
</comment>
<dbReference type="EMBL" id="MGFM01000041">
    <property type="protein sequence ID" value="OGM05281.1"/>
    <property type="molecule type" value="Genomic_DNA"/>
</dbReference>
<dbReference type="GO" id="GO:0003735">
    <property type="term" value="F:structural constituent of ribosome"/>
    <property type="evidence" value="ECO:0007669"/>
    <property type="project" value="InterPro"/>
</dbReference>
<dbReference type="PRINTS" id="PR00063">
    <property type="entry name" value="RIBOSOMALL27"/>
</dbReference>
<dbReference type="SUPFAM" id="SSF110324">
    <property type="entry name" value="Ribosomal L27 protein-like"/>
    <property type="match status" value="1"/>
</dbReference>
<evidence type="ECO:0000256" key="1">
    <source>
        <dbReference type="ARBA" id="ARBA00010797"/>
    </source>
</evidence>
<gene>
    <name evidence="6" type="ORF">A2125_00700</name>
</gene>
<dbReference type="GO" id="GO:0022625">
    <property type="term" value="C:cytosolic large ribosomal subunit"/>
    <property type="evidence" value="ECO:0007669"/>
    <property type="project" value="TreeGrafter"/>
</dbReference>
<sequence>MSKKKAAGKTVQNIRRDGRRLGLKVSQDQAVDAGMVLIKQRGTKYHASGGVSVGRDHTLFALKEGKVKFGKKLGKTTVSVV</sequence>
<evidence type="ECO:0000256" key="5">
    <source>
        <dbReference type="ARBA" id="ARBA00035477"/>
    </source>
</evidence>
<dbReference type="GO" id="GO:0006412">
    <property type="term" value="P:translation"/>
    <property type="evidence" value="ECO:0007669"/>
    <property type="project" value="InterPro"/>
</dbReference>
<organism evidence="6 7">
    <name type="scientific">Candidatus Woesebacteria bacterium GWB1_43_5</name>
    <dbReference type="NCBI Taxonomy" id="1802474"/>
    <lineage>
        <taxon>Bacteria</taxon>
        <taxon>Candidatus Woeseibacteriota</taxon>
    </lineage>
</organism>
<evidence type="ECO:0000256" key="2">
    <source>
        <dbReference type="ARBA" id="ARBA00022980"/>
    </source>
</evidence>
<dbReference type="Gene3D" id="2.40.50.100">
    <property type="match status" value="1"/>
</dbReference>
<keyword evidence="2" id="KW-0689">Ribosomal protein</keyword>
<protein>
    <recommendedName>
        <fullName evidence="4">Large ribosomal subunit protein bL27</fullName>
    </recommendedName>
    <alternativeName>
        <fullName evidence="5">50S ribosomal protein L27</fullName>
    </alternativeName>
</protein>
<evidence type="ECO:0000256" key="3">
    <source>
        <dbReference type="ARBA" id="ARBA00023274"/>
    </source>
</evidence>
<accession>A0A1F7WR77</accession>
<dbReference type="Pfam" id="PF01016">
    <property type="entry name" value="Ribosomal_L27"/>
    <property type="match status" value="1"/>
</dbReference>
<proteinExistence type="inferred from homology"/>
<keyword evidence="3" id="KW-0687">Ribonucleoprotein</keyword>
<dbReference type="AlphaFoldDB" id="A0A1F7WR77"/>
<dbReference type="InterPro" id="IPR001684">
    <property type="entry name" value="Ribosomal_bL27"/>
</dbReference>
<evidence type="ECO:0000313" key="6">
    <source>
        <dbReference type="EMBL" id="OGM05281.1"/>
    </source>
</evidence>
<evidence type="ECO:0000313" key="7">
    <source>
        <dbReference type="Proteomes" id="UP000178812"/>
    </source>
</evidence>
<dbReference type="PANTHER" id="PTHR15893">
    <property type="entry name" value="RIBOSOMAL PROTEIN L27"/>
    <property type="match status" value="1"/>
</dbReference>
<reference evidence="6 7" key="1">
    <citation type="journal article" date="2016" name="Nat. Commun.">
        <title>Thousands of microbial genomes shed light on interconnected biogeochemical processes in an aquifer system.</title>
        <authorList>
            <person name="Anantharaman K."/>
            <person name="Brown C.T."/>
            <person name="Hug L.A."/>
            <person name="Sharon I."/>
            <person name="Castelle C.J."/>
            <person name="Probst A.J."/>
            <person name="Thomas B.C."/>
            <person name="Singh A."/>
            <person name="Wilkins M.J."/>
            <person name="Karaoz U."/>
            <person name="Brodie E.L."/>
            <person name="Williams K.H."/>
            <person name="Hubbard S.S."/>
            <person name="Banfield J.F."/>
        </authorList>
    </citation>
    <scope>NUCLEOTIDE SEQUENCE [LARGE SCALE GENOMIC DNA]</scope>
</reference>